<protein>
    <submittedName>
        <fullName evidence="8">[FeFe] hydrogenase H-cluster radical SAM maturase HydG</fullName>
    </submittedName>
</protein>
<dbReference type="SFLD" id="SFLDS00029">
    <property type="entry name" value="Radical_SAM"/>
    <property type="match status" value="1"/>
</dbReference>
<dbReference type="PANTHER" id="PTHR43583">
    <property type="entry name" value="2-IMINOACETATE SYNTHASE"/>
    <property type="match status" value="1"/>
</dbReference>
<keyword evidence="5" id="KW-0408">Iron</keyword>
<feature type="domain" description="Biotin and thiamin synthesis-associated" evidence="7">
    <location>
        <begin position="288"/>
        <end position="397"/>
    </location>
</feature>
<dbReference type="InterPro" id="IPR007197">
    <property type="entry name" value="rSAM"/>
</dbReference>
<dbReference type="GO" id="GO:0042364">
    <property type="term" value="P:water-soluble vitamin biosynthetic process"/>
    <property type="evidence" value="ECO:0007669"/>
    <property type="project" value="UniProtKB-ARBA"/>
</dbReference>
<gene>
    <name evidence="8" type="primary">hydG</name>
    <name evidence="8" type="ORF">O6B32_06945</name>
</gene>
<reference evidence="8" key="1">
    <citation type="submission" date="2022-12" db="EMBL/GenBank/DDBJ databases">
        <title>Species Delineation and Comparative Genomics within the Campylobacter ureolyticus Complex.</title>
        <authorList>
            <person name="Maki J."/>
            <person name="Howard M."/>
            <person name="Connelly S."/>
            <person name="Hardy D.J."/>
            <person name="Cameron A."/>
        </authorList>
    </citation>
    <scope>NUCLEOTIDE SEQUENCE</scope>
    <source>
        <strain evidence="8">URMC_787</strain>
    </source>
</reference>
<evidence type="ECO:0000256" key="5">
    <source>
        <dbReference type="ARBA" id="ARBA00023004"/>
    </source>
</evidence>
<organism evidence="8 9">
    <name type="scientific">Campylobacter ureolyticus</name>
    <dbReference type="NCBI Taxonomy" id="827"/>
    <lineage>
        <taxon>Bacteria</taxon>
        <taxon>Pseudomonadati</taxon>
        <taxon>Campylobacterota</taxon>
        <taxon>Epsilonproteobacteria</taxon>
        <taxon>Campylobacterales</taxon>
        <taxon>Campylobacteraceae</taxon>
        <taxon>Campylobacter</taxon>
    </lineage>
</organism>
<sequence>MGWTQDRLAKIKEWEKECKWENFVDENLINDIIEKTQNPSKEKVLAVIKKAKSNANTGKMLSLEDTAILLNNTDKELDEEIFKAATYIKKEIYGDRIVLFSPFYIASPCVNDCKYCGFRASNSSLSKKILKFDEIRSEVEALLDSGQKRLIAVYGEHPKSDYEFIAKSVREIYSVKKDKSEIRRVNINAAPMFEDEYKVIKNEGIGTYQVFQETYHRKTYESVHPQNTLKGQYNWRLFSLHRGLNAGLEDVALGVLIGLYDHRFEILAMLSHAYSLEKYFGISAHTMSFPRIKATSNSQKFNPYIISDEEFLKVIAIIRLMCPFTGTILTAREEPEFRDIALKKCGISQTDAGTNIGIGGYSQTKVKNDLTNQQFKIGDNRSIDEFILSIIKDGRLPSFCTSCYREGRTGENFMPLAKNATIKYLCIPNGILTFKEYIRDYASNEVKDIGENVIIPKYLGILKENLPKVAQKVEAMLKDIENGGKDAHI</sequence>
<dbReference type="SFLD" id="SFLDF00319">
    <property type="entry name" value="Fe_hydrogenase_maturase_(HydG"/>
    <property type="match status" value="1"/>
</dbReference>
<dbReference type="GO" id="GO:0046872">
    <property type="term" value="F:metal ion binding"/>
    <property type="evidence" value="ECO:0007669"/>
    <property type="project" value="UniProtKB-KW"/>
</dbReference>
<dbReference type="Proteomes" id="UP001075225">
    <property type="component" value="Unassembled WGS sequence"/>
</dbReference>
<dbReference type="PANTHER" id="PTHR43583:SF2">
    <property type="entry name" value="THIAZOLE BIOSYNTHESIS PROTEIN"/>
    <property type="match status" value="1"/>
</dbReference>
<evidence type="ECO:0000256" key="2">
    <source>
        <dbReference type="ARBA" id="ARBA00022485"/>
    </source>
</evidence>
<evidence type="ECO:0000259" key="7">
    <source>
        <dbReference type="SMART" id="SM00876"/>
    </source>
</evidence>
<comment type="cofactor">
    <cofactor evidence="1">
        <name>[4Fe-4S] cluster</name>
        <dbReference type="ChEBI" id="CHEBI:49883"/>
    </cofactor>
</comment>
<dbReference type="GO" id="GO:0051539">
    <property type="term" value="F:4 iron, 4 sulfur cluster binding"/>
    <property type="evidence" value="ECO:0007669"/>
    <property type="project" value="UniProtKB-KW"/>
</dbReference>
<dbReference type="InterPro" id="IPR010722">
    <property type="entry name" value="BATS_dom"/>
</dbReference>
<name>A0A9Q4KLK6_9BACT</name>
<dbReference type="RefSeq" id="WP_269484916.1">
    <property type="nucleotide sequence ID" value="NZ_JAPXGO010000005.1"/>
</dbReference>
<keyword evidence="4" id="KW-0479">Metal-binding</keyword>
<dbReference type="InterPro" id="IPR058240">
    <property type="entry name" value="rSAM_sf"/>
</dbReference>
<dbReference type="NCBIfam" id="TIGR03955">
    <property type="entry name" value="rSAM_HydG"/>
    <property type="match status" value="1"/>
</dbReference>
<dbReference type="InterPro" id="IPR034428">
    <property type="entry name" value="ThiH/NoCL/HydG-like"/>
</dbReference>
<dbReference type="GO" id="GO:0003824">
    <property type="term" value="F:catalytic activity"/>
    <property type="evidence" value="ECO:0007669"/>
    <property type="project" value="InterPro"/>
</dbReference>
<keyword evidence="3" id="KW-0949">S-adenosyl-L-methionine</keyword>
<keyword evidence="2" id="KW-0004">4Fe-4S</keyword>
<dbReference type="SFLD" id="SFLDG01060">
    <property type="entry name" value="BATS_domain_containing"/>
    <property type="match status" value="1"/>
</dbReference>
<comment type="caution">
    <text evidence="8">The sequence shown here is derived from an EMBL/GenBank/DDBJ whole genome shotgun (WGS) entry which is preliminary data.</text>
</comment>
<evidence type="ECO:0000313" key="9">
    <source>
        <dbReference type="Proteomes" id="UP001075225"/>
    </source>
</evidence>
<dbReference type="GO" id="GO:0044272">
    <property type="term" value="P:sulfur compound biosynthetic process"/>
    <property type="evidence" value="ECO:0007669"/>
    <property type="project" value="UniProtKB-ARBA"/>
</dbReference>
<accession>A0A9Q4KLK6</accession>
<proteinExistence type="predicted"/>
<dbReference type="Pfam" id="PF04055">
    <property type="entry name" value="Radical_SAM"/>
    <property type="match status" value="1"/>
</dbReference>
<dbReference type="AlphaFoldDB" id="A0A9Q4KLK6"/>
<keyword evidence="6" id="KW-0411">Iron-sulfur</keyword>
<dbReference type="InterPro" id="IPR024007">
    <property type="entry name" value="FeFe-hyd_mat_HydG"/>
</dbReference>
<dbReference type="Pfam" id="PF06968">
    <property type="entry name" value="BATS"/>
    <property type="match status" value="1"/>
</dbReference>
<dbReference type="CDD" id="cd01335">
    <property type="entry name" value="Radical_SAM"/>
    <property type="match status" value="1"/>
</dbReference>
<dbReference type="EMBL" id="JAPXGO010000005">
    <property type="protein sequence ID" value="MCZ6160215.1"/>
    <property type="molecule type" value="Genomic_DNA"/>
</dbReference>
<dbReference type="SFLD" id="SFLDG01081">
    <property type="entry name" value="cleavage_of_the_Ca-Cb_bond_in"/>
    <property type="match status" value="1"/>
</dbReference>
<evidence type="ECO:0000256" key="3">
    <source>
        <dbReference type="ARBA" id="ARBA00022691"/>
    </source>
</evidence>
<dbReference type="Gene3D" id="3.20.20.70">
    <property type="entry name" value="Aldolase class I"/>
    <property type="match status" value="1"/>
</dbReference>
<dbReference type="SMART" id="SM00876">
    <property type="entry name" value="BATS"/>
    <property type="match status" value="1"/>
</dbReference>
<dbReference type="SUPFAM" id="SSF102114">
    <property type="entry name" value="Radical SAM enzymes"/>
    <property type="match status" value="1"/>
</dbReference>
<evidence type="ECO:0000256" key="1">
    <source>
        <dbReference type="ARBA" id="ARBA00001966"/>
    </source>
</evidence>
<evidence type="ECO:0000256" key="6">
    <source>
        <dbReference type="ARBA" id="ARBA00023014"/>
    </source>
</evidence>
<evidence type="ECO:0000313" key="8">
    <source>
        <dbReference type="EMBL" id="MCZ6160215.1"/>
    </source>
</evidence>
<evidence type="ECO:0000256" key="4">
    <source>
        <dbReference type="ARBA" id="ARBA00022723"/>
    </source>
</evidence>
<dbReference type="InterPro" id="IPR013785">
    <property type="entry name" value="Aldolase_TIM"/>
</dbReference>